<name>A0A6A5W3S4_9PLEO</name>
<organism evidence="3 4">
    <name type="scientific">Amniculicola lignicola CBS 123094</name>
    <dbReference type="NCBI Taxonomy" id="1392246"/>
    <lineage>
        <taxon>Eukaryota</taxon>
        <taxon>Fungi</taxon>
        <taxon>Dikarya</taxon>
        <taxon>Ascomycota</taxon>
        <taxon>Pezizomycotina</taxon>
        <taxon>Dothideomycetes</taxon>
        <taxon>Pleosporomycetidae</taxon>
        <taxon>Pleosporales</taxon>
        <taxon>Amniculicolaceae</taxon>
        <taxon>Amniculicola</taxon>
    </lineage>
</organism>
<dbReference type="AlphaFoldDB" id="A0A6A5W3S4"/>
<feature type="compositionally biased region" description="Low complexity" evidence="2">
    <location>
        <begin position="1"/>
        <end position="10"/>
    </location>
</feature>
<gene>
    <name evidence="3" type="ORF">P154DRAFT_566004</name>
</gene>
<proteinExistence type="predicted"/>
<feature type="region of interest" description="Disordered" evidence="2">
    <location>
        <begin position="601"/>
        <end position="691"/>
    </location>
</feature>
<dbReference type="Proteomes" id="UP000799779">
    <property type="component" value="Unassembled WGS sequence"/>
</dbReference>
<feature type="coiled-coil region" evidence="1">
    <location>
        <begin position="292"/>
        <end position="352"/>
    </location>
</feature>
<reference evidence="3" key="1">
    <citation type="journal article" date="2020" name="Stud. Mycol.">
        <title>101 Dothideomycetes genomes: a test case for predicting lifestyles and emergence of pathogens.</title>
        <authorList>
            <person name="Haridas S."/>
            <person name="Albert R."/>
            <person name="Binder M."/>
            <person name="Bloem J."/>
            <person name="Labutti K."/>
            <person name="Salamov A."/>
            <person name="Andreopoulos B."/>
            <person name="Baker S."/>
            <person name="Barry K."/>
            <person name="Bills G."/>
            <person name="Bluhm B."/>
            <person name="Cannon C."/>
            <person name="Castanera R."/>
            <person name="Culley D."/>
            <person name="Daum C."/>
            <person name="Ezra D."/>
            <person name="Gonzalez J."/>
            <person name="Henrissat B."/>
            <person name="Kuo A."/>
            <person name="Liang C."/>
            <person name="Lipzen A."/>
            <person name="Lutzoni F."/>
            <person name="Magnuson J."/>
            <person name="Mondo S."/>
            <person name="Nolan M."/>
            <person name="Ohm R."/>
            <person name="Pangilinan J."/>
            <person name="Park H.-J."/>
            <person name="Ramirez L."/>
            <person name="Alfaro M."/>
            <person name="Sun H."/>
            <person name="Tritt A."/>
            <person name="Yoshinaga Y."/>
            <person name="Zwiers L.-H."/>
            <person name="Turgeon B."/>
            <person name="Goodwin S."/>
            <person name="Spatafora J."/>
            <person name="Crous P."/>
            <person name="Grigoriev I."/>
        </authorList>
    </citation>
    <scope>NUCLEOTIDE SEQUENCE</scope>
    <source>
        <strain evidence="3">CBS 123094</strain>
    </source>
</reference>
<evidence type="ECO:0000313" key="4">
    <source>
        <dbReference type="Proteomes" id="UP000799779"/>
    </source>
</evidence>
<feature type="region of interest" description="Disordered" evidence="2">
    <location>
        <begin position="396"/>
        <end position="454"/>
    </location>
</feature>
<feature type="compositionally biased region" description="Pro residues" evidence="2">
    <location>
        <begin position="660"/>
        <end position="691"/>
    </location>
</feature>
<protein>
    <submittedName>
        <fullName evidence="3">Uncharacterized protein</fullName>
    </submittedName>
</protein>
<dbReference type="EMBL" id="ML977624">
    <property type="protein sequence ID" value="KAF1996562.1"/>
    <property type="molecule type" value="Genomic_DNA"/>
</dbReference>
<keyword evidence="1" id="KW-0175">Coiled coil</keyword>
<evidence type="ECO:0000256" key="2">
    <source>
        <dbReference type="SAM" id="MobiDB-lite"/>
    </source>
</evidence>
<evidence type="ECO:0000313" key="3">
    <source>
        <dbReference type="EMBL" id="KAF1996562.1"/>
    </source>
</evidence>
<feature type="coiled-coil region" evidence="1">
    <location>
        <begin position="573"/>
        <end position="600"/>
    </location>
</feature>
<evidence type="ECO:0000256" key="1">
    <source>
        <dbReference type="SAM" id="Coils"/>
    </source>
</evidence>
<feature type="compositionally biased region" description="Acidic residues" evidence="2">
    <location>
        <begin position="616"/>
        <end position="635"/>
    </location>
</feature>
<feature type="region of interest" description="Disordered" evidence="2">
    <location>
        <begin position="1"/>
        <end position="56"/>
    </location>
</feature>
<feature type="compositionally biased region" description="Basic and acidic residues" evidence="2">
    <location>
        <begin position="396"/>
        <end position="439"/>
    </location>
</feature>
<accession>A0A6A5W3S4</accession>
<feature type="coiled-coil region" evidence="1">
    <location>
        <begin position="241"/>
        <end position="268"/>
    </location>
</feature>
<sequence>MSATSGNSRGSRGGRGGMGKAHAPLPRQVLYPDEPDAPIMKSGKRIQPRADDQSTIRAHNDGAILLKSYENGFYFKKGQSTTTMEHLGDSLQNARDATANYEACLVHADKAIETNNLLCQQAADTRFEDKVNNLKERYREMSQANSLPSRASNDDRIRRQQKLLDDFAEIFQLTQNAQVHTLHAELDEIKASNTQLRAQAMAIKDAIGQCVRKEMSGPAMNPAYEDEASRLAELIDRFSQVAANVQERSDLQESVKSLEAEKATLKAQLAIASEPQVIQAPKQTDSSLQRKLREALQEAKWLDHELEKANDTIGTLENNLCEARDELRKSRRDLLKCRLQEAKERYSEAQVANAQHAAHQASRREDDAFGRELAALQREGTATRERDDAIKAKNDAVQERKEAIQERKEAIQERNQAVKDKDKAMREKDKAIKEKDDAAKLAGASVAERENALHEREKKLAEGQDGTLITINALTSQLEQKTKEANEQTAEIVKQSAEASRLRATIRHWHLQIRSLESQLEFSEKGKRLLGDDNKLQKDIIDTNDKLSNIQQKVSDRRQQDLKSATEKLFDAQTLLEQRLEGLQNDNKRLHEIIEEQTSAKRRRLPSYSQPGFNGEELDQDFDNDNYAGGEEDAPSDYPSSPPPSPSQASASSFHAPPASSTPPPPSPPHRSSPASPLPPSPSPVHAPPPPLKAVQDLSLLKVQVPGQALLSFADLSPAVQQQLSTDIIANPRGDDWYTHRANPRVKPTSCVFLPPKKSGEFHRTETGVACRYCTDQGHFCIRKDGNNIALLPRCSSDRAGHTIDAVEFWKTGKNEVPRSRIGNEYNKRKSRGPRA</sequence>
<keyword evidence="4" id="KW-1185">Reference proteome</keyword>
<feature type="compositionally biased region" description="Low complexity" evidence="2">
    <location>
        <begin position="647"/>
        <end position="659"/>
    </location>
</feature>